<keyword evidence="9 10" id="KW-0472">Membrane</keyword>
<dbReference type="Proteomes" id="UP000183967">
    <property type="component" value="Unassembled WGS sequence"/>
</dbReference>
<evidence type="ECO:0000313" key="11">
    <source>
        <dbReference type="EMBL" id="SHH27199.1"/>
    </source>
</evidence>
<evidence type="ECO:0000256" key="5">
    <source>
        <dbReference type="ARBA" id="ARBA00022500"/>
    </source>
</evidence>
<protein>
    <recommendedName>
        <fullName evidence="10">Flagellar protein FliL</fullName>
    </recommendedName>
</protein>
<dbReference type="GO" id="GO:0009425">
    <property type="term" value="C:bacterial-type flagellum basal body"/>
    <property type="evidence" value="ECO:0007669"/>
    <property type="project" value="InterPro"/>
</dbReference>
<keyword evidence="12" id="KW-1185">Reference proteome</keyword>
<comment type="similarity">
    <text evidence="3 10">Belongs to the FliL family.</text>
</comment>
<keyword evidence="8 10" id="KW-1133">Transmembrane helix</keyword>
<keyword evidence="4 10" id="KW-1003">Cell membrane</keyword>
<comment type="subcellular location">
    <subcellularLocation>
        <location evidence="2">Cell membrane</location>
        <topology evidence="2">Single-pass membrane protein</topology>
    </subcellularLocation>
</comment>
<comment type="function">
    <text evidence="1 10">Controls the rotational direction of flagella during chemotaxis.</text>
</comment>
<organism evidence="11 12">
    <name type="scientific">Caloranaerobacter azorensis DSM 13643</name>
    <dbReference type="NCBI Taxonomy" id="1121264"/>
    <lineage>
        <taxon>Bacteria</taxon>
        <taxon>Bacillati</taxon>
        <taxon>Bacillota</taxon>
        <taxon>Tissierellia</taxon>
        <taxon>Tissierellales</taxon>
        <taxon>Thermohalobacteraceae</taxon>
        <taxon>Caloranaerobacter</taxon>
    </lineage>
</organism>
<evidence type="ECO:0000256" key="8">
    <source>
        <dbReference type="ARBA" id="ARBA00022989"/>
    </source>
</evidence>
<evidence type="ECO:0000256" key="2">
    <source>
        <dbReference type="ARBA" id="ARBA00004162"/>
    </source>
</evidence>
<dbReference type="GO" id="GO:0071978">
    <property type="term" value="P:bacterial-type flagellum-dependent swarming motility"/>
    <property type="evidence" value="ECO:0007669"/>
    <property type="project" value="TreeGrafter"/>
</dbReference>
<evidence type="ECO:0000256" key="7">
    <source>
        <dbReference type="ARBA" id="ARBA00022779"/>
    </source>
</evidence>
<dbReference type="AlphaFoldDB" id="A0A1M5RM25"/>
<keyword evidence="11" id="KW-0966">Cell projection</keyword>
<keyword evidence="11" id="KW-0969">Cilium</keyword>
<dbReference type="EMBL" id="FQXO01000007">
    <property type="protein sequence ID" value="SHH27199.1"/>
    <property type="molecule type" value="Genomic_DNA"/>
</dbReference>
<dbReference type="PANTHER" id="PTHR35091:SF2">
    <property type="entry name" value="FLAGELLAR PROTEIN FLIL"/>
    <property type="match status" value="1"/>
</dbReference>
<dbReference type="PANTHER" id="PTHR35091">
    <property type="entry name" value="FLAGELLAR PROTEIN FLIL"/>
    <property type="match status" value="1"/>
</dbReference>
<dbReference type="InterPro" id="IPR005503">
    <property type="entry name" value="FliL"/>
</dbReference>
<evidence type="ECO:0000256" key="6">
    <source>
        <dbReference type="ARBA" id="ARBA00022692"/>
    </source>
</evidence>
<keyword evidence="11" id="KW-0282">Flagellum</keyword>
<sequence length="148" mass="16956">MGTRLIKGVVNMNSKKILVIAVVILVVSLILVAVFSFLYIKSKTDVNKPKEKFYFEVGEMYSNVKDSSSIVKINITVEVTDKELLKILEKKKFLINNQINEIIRSKTEKELEGSNGQILLQKEITEKLAELFNTKDITNIYFKELIVQ</sequence>
<evidence type="ECO:0000256" key="1">
    <source>
        <dbReference type="ARBA" id="ARBA00002254"/>
    </source>
</evidence>
<reference evidence="12" key="1">
    <citation type="submission" date="2016-11" db="EMBL/GenBank/DDBJ databases">
        <authorList>
            <person name="Varghese N."/>
            <person name="Submissions S."/>
        </authorList>
    </citation>
    <scope>NUCLEOTIDE SEQUENCE [LARGE SCALE GENOMIC DNA]</scope>
    <source>
        <strain evidence="12">DSM 13643</strain>
    </source>
</reference>
<keyword evidence="5 10" id="KW-0145">Chemotaxis</keyword>
<dbReference type="GO" id="GO:0005886">
    <property type="term" value="C:plasma membrane"/>
    <property type="evidence" value="ECO:0007669"/>
    <property type="project" value="UniProtKB-SubCell"/>
</dbReference>
<evidence type="ECO:0000256" key="9">
    <source>
        <dbReference type="ARBA" id="ARBA00023136"/>
    </source>
</evidence>
<evidence type="ECO:0000256" key="4">
    <source>
        <dbReference type="ARBA" id="ARBA00022475"/>
    </source>
</evidence>
<keyword evidence="6 10" id="KW-0812">Transmembrane</keyword>
<proteinExistence type="inferred from homology"/>
<gene>
    <name evidence="11" type="ORF">SAMN02745135_00260</name>
</gene>
<feature type="transmembrane region" description="Helical" evidence="10">
    <location>
        <begin position="17"/>
        <end position="40"/>
    </location>
</feature>
<accession>A0A1M5RM25</accession>
<evidence type="ECO:0000313" key="12">
    <source>
        <dbReference type="Proteomes" id="UP000183967"/>
    </source>
</evidence>
<evidence type="ECO:0000256" key="10">
    <source>
        <dbReference type="RuleBase" id="RU364125"/>
    </source>
</evidence>
<keyword evidence="7 10" id="KW-0283">Flagellar rotation</keyword>
<dbReference type="Pfam" id="PF03748">
    <property type="entry name" value="FliL"/>
    <property type="match status" value="1"/>
</dbReference>
<evidence type="ECO:0000256" key="3">
    <source>
        <dbReference type="ARBA" id="ARBA00008281"/>
    </source>
</evidence>
<name>A0A1M5RM25_9FIRM</name>
<dbReference type="GO" id="GO:0006935">
    <property type="term" value="P:chemotaxis"/>
    <property type="evidence" value="ECO:0007669"/>
    <property type="project" value="UniProtKB-KW"/>
</dbReference>